<evidence type="ECO:0000313" key="2">
    <source>
        <dbReference type="EMBL" id="PYF05001.1"/>
    </source>
</evidence>
<evidence type="ECO:0000313" key="3">
    <source>
        <dbReference type="Proteomes" id="UP000248148"/>
    </source>
</evidence>
<reference evidence="2 3" key="1">
    <citation type="submission" date="2018-06" db="EMBL/GenBank/DDBJ databases">
        <title>Genomic Encyclopedia of Archaeal and Bacterial Type Strains, Phase II (KMG-II): from individual species to whole genera.</title>
        <authorList>
            <person name="Goeker M."/>
        </authorList>
    </citation>
    <scope>NUCLEOTIDE SEQUENCE [LARGE SCALE GENOMIC DNA]</scope>
    <source>
        <strain evidence="2 3">JCM 11668</strain>
    </source>
</reference>
<organism evidence="2 3">
    <name type="scientific">Rhodopseudomonas faecalis</name>
    <dbReference type="NCBI Taxonomy" id="99655"/>
    <lineage>
        <taxon>Bacteria</taxon>
        <taxon>Pseudomonadati</taxon>
        <taxon>Pseudomonadota</taxon>
        <taxon>Alphaproteobacteria</taxon>
        <taxon>Hyphomicrobiales</taxon>
        <taxon>Nitrobacteraceae</taxon>
        <taxon>Rhodopseudomonas</taxon>
    </lineage>
</organism>
<protein>
    <submittedName>
        <fullName evidence="2">Uncharacterized protein</fullName>
    </submittedName>
</protein>
<keyword evidence="1" id="KW-0812">Transmembrane</keyword>
<name>A0A318TJF1_9BRAD</name>
<dbReference type="RefSeq" id="WP_110779638.1">
    <property type="nucleotide sequence ID" value="NZ_QJTI01000002.1"/>
</dbReference>
<evidence type="ECO:0000256" key="1">
    <source>
        <dbReference type="SAM" id="Phobius"/>
    </source>
</evidence>
<keyword evidence="1" id="KW-0472">Membrane</keyword>
<feature type="transmembrane region" description="Helical" evidence="1">
    <location>
        <begin position="47"/>
        <end position="70"/>
    </location>
</feature>
<proteinExistence type="predicted"/>
<accession>A0A318TJF1</accession>
<gene>
    <name evidence="2" type="ORF">BJ122_102227</name>
</gene>
<dbReference type="Proteomes" id="UP000248148">
    <property type="component" value="Unassembled WGS sequence"/>
</dbReference>
<dbReference type="EMBL" id="QJTI01000002">
    <property type="protein sequence ID" value="PYF05001.1"/>
    <property type="molecule type" value="Genomic_DNA"/>
</dbReference>
<keyword evidence="1" id="KW-1133">Transmembrane helix</keyword>
<comment type="caution">
    <text evidence="2">The sequence shown here is derived from an EMBL/GenBank/DDBJ whole genome shotgun (WGS) entry which is preliminary data.</text>
</comment>
<dbReference type="AlphaFoldDB" id="A0A318TJF1"/>
<feature type="transmembrane region" description="Helical" evidence="1">
    <location>
        <begin position="7"/>
        <end position="27"/>
    </location>
</feature>
<sequence length="80" mass="8164">MSISERICDAVCGTFAIAVWLIAYAVICPADAAASELSGSEVVALIMVAYAIVGAIAALIAIAAAVAAILRRSRRENGAR</sequence>
<keyword evidence="3" id="KW-1185">Reference proteome</keyword>